<dbReference type="Gene3D" id="3.90.190.20">
    <property type="entry name" value="Mur ligase, C-terminal domain"/>
    <property type="match status" value="1"/>
</dbReference>
<dbReference type="EC" id="6.3.2.12" evidence="5"/>
<dbReference type="GO" id="GO:0005737">
    <property type="term" value="C:cytoplasm"/>
    <property type="evidence" value="ECO:0007669"/>
    <property type="project" value="TreeGrafter"/>
</dbReference>
<dbReference type="Gene3D" id="3.40.1190.10">
    <property type="entry name" value="Mur-like, catalytic domain"/>
    <property type="match status" value="1"/>
</dbReference>
<dbReference type="OrthoDB" id="9809356at2"/>
<dbReference type="SUPFAM" id="SSF53623">
    <property type="entry name" value="MurD-like peptide ligases, catalytic domain"/>
    <property type="match status" value="1"/>
</dbReference>
<evidence type="ECO:0000256" key="13">
    <source>
        <dbReference type="ARBA" id="ARBA00022909"/>
    </source>
</evidence>
<dbReference type="GO" id="GO:0005524">
    <property type="term" value="F:ATP binding"/>
    <property type="evidence" value="ECO:0007669"/>
    <property type="project" value="UniProtKB-KW"/>
</dbReference>
<dbReference type="EMBL" id="QKSB01000005">
    <property type="protein sequence ID" value="PZE17132.1"/>
    <property type="molecule type" value="Genomic_DNA"/>
</dbReference>
<evidence type="ECO:0000256" key="1">
    <source>
        <dbReference type="ARBA" id="ARBA00002714"/>
    </source>
</evidence>
<sequence length="402" mass="45063">MDYQSAIDWLFSQLANYQSQGSIAYKPGLENIEALLKGLDNPHTKLKAVHIAGTNGKGSTAHAIAAMAIENGYKVGLFTSPHIKDFRERIKINGLLLEETYVVDFVNQNQALFERIRPSFFEITTAMAFKAFADKKCELVVIETGLGGRLDASNVLNPILSVITNIGIDHVQFLGDTRSKIAFEKAGIIKKNIPVCIGEMDEETAPVFIKKAKAENARIYRPKSLAFKTDLLGDFQQLNLNLAFSAIQVLIEKGWYFDAQKNLNALNRIKKLTQFKGRLEQLQKDPIVLVDASHNAAGIELLFQEIQQFDFNDLHCVFGSSNDKDFEKSVSLFPKDAHYYFCSFDSSRSLNATDFNLLGKKYKLNYKYYNTADVAYSAALKCSKVGDLVLVFGSFFILEKII</sequence>
<evidence type="ECO:0000256" key="15">
    <source>
        <dbReference type="ARBA" id="ARBA00030592"/>
    </source>
</evidence>
<dbReference type="InterPro" id="IPR001645">
    <property type="entry name" value="Folylpolyglutamate_synth"/>
</dbReference>
<dbReference type="GO" id="GO:0004326">
    <property type="term" value="F:tetrahydrofolylpolyglutamate synthase activity"/>
    <property type="evidence" value="ECO:0007669"/>
    <property type="project" value="UniProtKB-EC"/>
</dbReference>
<evidence type="ECO:0000256" key="7">
    <source>
        <dbReference type="ARBA" id="ARBA00019357"/>
    </source>
</evidence>
<keyword evidence="10" id="KW-0547">Nucleotide-binding</keyword>
<keyword evidence="11" id="KW-0067">ATP-binding</keyword>
<evidence type="ECO:0000256" key="2">
    <source>
        <dbReference type="ARBA" id="ARBA00004799"/>
    </source>
</evidence>
<evidence type="ECO:0000313" key="23">
    <source>
        <dbReference type="EMBL" id="PZE17132.1"/>
    </source>
</evidence>
<keyword evidence="8" id="KW-0436">Ligase</keyword>
<dbReference type="Pfam" id="PF02875">
    <property type="entry name" value="Mur_ligase_C"/>
    <property type="match status" value="1"/>
</dbReference>
<keyword evidence="24" id="KW-1185">Reference proteome</keyword>
<evidence type="ECO:0000256" key="17">
    <source>
        <dbReference type="ARBA" id="ARBA00047493"/>
    </source>
</evidence>
<dbReference type="SUPFAM" id="SSF53244">
    <property type="entry name" value="MurD-like peptide ligases, peptide-binding domain"/>
    <property type="match status" value="1"/>
</dbReference>
<dbReference type="InterPro" id="IPR036565">
    <property type="entry name" value="Mur-like_cat_sf"/>
</dbReference>
<comment type="similarity">
    <text evidence="4">Belongs to the folylpolyglutamate synthase family.</text>
</comment>
<evidence type="ECO:0000256" key="20">
    <source>
        <dbReference type="ARBA" id="ARBA00049161"/>
    </source>
</evidence>
<name>A0A2W1NNB0_9FLAO</name>
<dbReference type="Pfam" id="PF08245">
    <property type="entry name" value="Mur_ligase_M"/>
    <property type="match status" value="1"/>
</dbReference>
<evidence type="ECO:0000256" key="12">
    <source>
        <dbReference type="ARBA" id="ARBA00022842"/>
    </source>
</evidence>
<dbReference type="GO" id="GO:0046872">
    <property type="term" value="F:metal ion binding"/>
    <property type="evidence" value="ECO:0007669"/>
    <property type="project" value="UniProtKB-KW"/>
</dbReference>
<comment type="catalytic activity">
    <reaction evidence="18">
        <text>10-formyltetrahydrofolyl-(gamma-L-Glu)(n) + L-glutamate + ATP = 10-formyltetrahydrofolyl-(gamma-L-Glu)(n+1) + ADP + phosphate + H(+)</text>
        <dbReference type="Rhea" id="RHEA:51904"/>
        <dbReference type="Rhea" id="RHEA-COMP:13088"/>
        <dbReference type="Rhea" id="RHEA-COMP:14300"/>
        <dbReference type="ChEBI" id="CHEBI:15378"/>
        <dbReference type="ChEBI" id="CHEBI:29985"/>
        <dbReference type="ChEBI" id="CHEBI:30616"/>
        <dbReference type="ChEBI" id="CHEBI:43474"/>
        <dbReference type="ChEBI" id="CHEBI:134413"/>
        <dbReference type="ChEBI" id="CHEBI:456216"/>
        <dbReference type="EC" id="6.3.2.17"/>
    </reaction>
</comment>
<comment type="function">
    <text evidence="1">Functions in two distinct reactions of the de novo folate biosynthetic pathway. Catalyzes the addition of a glutamate residue to dihydropteroate (7,8-dihydropteroate or H2Pte) to form dihydrofolate (7,8-dihydrofolate monoglutamate or H2Pte-Glu). Also catalyzes successive additions of L-glutamate to tetrahydrofolate or 10-formyltetrahydrofolate or 5,10-methylenetetrahydrofolate, leading to folylpolyglutamate derivatives.</text>
</comment>
<dbReference type="PROSITE" id="PS01012">
    <property type="entry name" value="FOLYLPOLYGLU_SYNT_2"/>
    <property type="match status" value="1"/>
</dbReference>
<feature type="domain" description="Mur ligase central" evidence="22">
    <location>
        <begin position="51"/>
        <end position="220"/>
    </location>
</feature>
<evidence type="ECO:0000313" key="24">
    <source>
        <dbReference type="Proteomes" id="UP000249248"/>
    </source>
</evidence>
<evidence type="ECO:0000256" key="5">
    <source>
        <dbReference type="ARBA" id="ARBA00013023"/>
    </source>
</evidence>
<evidence type="ECO:0000256" key="14">
    <source>
        <dbReference type="ARBA" id="ARBA00030048"/>
    </source>
</evidence>
<evidence type="ECO:0000259" key="21">
    <source>
        <dbReference type="Pfam" id="PF02875"/>
    </source>
</evidence>
<evidence type="ECO:0000256" key="4">
    <source>
        <dbReference type="ARBA" id="ARBA00008276"/>
    </source>
</evidence>
<feature type="domain" description="Mur ligase C-terminal" evidence="21">
    <location>
        <begin position="277"/>
        <end position="395"/>
    </location>
</feature>
<keyword evidence="9" id="KW-0479">Metal-binding</keyword>
<evidence type="ECO:0000256" key="9">
    <source>
        <dbReference type="ARBA" id="ARBA00022723"/>
    </source>
</evidence>
<comment type="catalytic activity">
    <reaction evidence="19">
        <text>(6R)-5,10-methylenetetrahydrofolyl-(gamma-L-Glu)(n) + L-glutamate + ATP = (6R)-5,10-methylenetetrahydrofolyl-(gamma-L-Glu)(n+1) + ADP + phosphate + H(+)</text>
        <dbReference type="Rhea" id="RHEA:51912"/>
        <dbReference type="Rhea" id="RHEA-COMP:13257"/>
        <dbReference type="Rhea" id="RHEA-COMP:13258"/>
        <dbReference type="ChEBI" id="CHEBI:15378"/>
        <dbReference type="ChEBI" id="CHEBI:29985"/>
        <dbReference type="ChEBI" id="CHEBI:30616"/>
        <dbReference type="ChEBI" id="CHEBI:43474"/>
        <dbReference type="ChEBI" id="CHEBI:136572"/>
        <dbReference type="ChEBI" id="CHEBI:456216"/>
        <dbReference type="EC" id="6.3.2.17"/>
    </reaction>
</comment>
<dbReference type="AlphaFoldDB" id="A0A2W1NNB0"/>
<organism evidence="23 24">
    <name type="scientific">Putridiphycobacter roseus</name>
    <dbReference type="NCBI Taxonomy" id="2219161"/>
    <lineage>
        <taxon>Bacteria</taxon>
        <taxon>Pseudomonadati</taxon>
        <taxon>Bacteroidota</taxon>
        <taxon>Flavobacteriia</taxon>
        <taxon>Flavobacteriales</taxon>
        <taxon>Crocinitomicaceae</taxon>
        <taxon>Putridiphycobacter</taxon>
    </lineage>
</organism>
<dbReference type="NCBIfam" id="TIGR01499">
    <property type="entry name" value="folC"/>
    <property type="match status" value="1"/>
</dbReference>
<dbReference type="GO" id="GO:0008841">
    <property type="term" value="F:dihydrofolate synthase activity"/>
    <property type="evidence" value="ECO:0007669"/>
    <property type="project" value="UniProtKB-EC"/>
</dbReference>
<dbReference type="RefSeq" id="WP_111063256.1">
    <property type="nucleotide sequence ID" value="NZ_JBHUCU010000008.1"/>
</dbReference>
<proteinExistence type="inferred from homology"/>
<evidence type="ECO:0000256" key="10">
    <source>
        <dbReference type="ARBA" id="ARBA00022741"/>
    </source>
</evidence>
<comment type="caution">
    <text evidence="23">The sequence shown here is derived from an EMBL/GenBank/DDBJ whole genome shotgun (WGS) entry which is preliminary data.</text>
</comment>
<evidence type="ECO:0000256" key="3">
    <source>
        <dbReference type="ARBA" id="ARBA00005150"/>
    </source>
</evidence>
<keyword evidence="12" id="KW-0460">Magnesium</keyword>
<dbReference type="PANTHER" id="PTHR11136">
    <property type="entry name" value="FOLYLPOLYGLUTAMATE SYNTHASE-RELATED"/>
    <property type="match status" value="1"/>
</dbReference>
<evidence type="ECO:0000256" key="8">
    <source>
        <dbReference type="ARBA" id="ARBA00022598"/>
    </source>
</evidence>
<dbReference type="PANTHER" id="PTHR11136:SF0">
    <property type="entry name" value="DIHYDROFOLATE SYNTHETASE-RELATED"/>
    <property type="match status" value="1"/>
</dbReference>
<evidence type="ECO:0000256" key="16">
    <source>
        <dbReference type="ARBA" id="ARBA00032510"/>
    </source>
</evidence>
<reference evidence="23 24" key="1">
    <citation type="submission" date="2018-06" db="EMBL/GenBank/DDBJ databases">
        <title>The draft genome sequence of Crocinitomix sp. SM1701.</title>
        <authorList>
            <person name="Zhang X."/>
        </authorList>
    </citation>
    <scope>NUCLEOTIDE SEQUENCE [LARGE SCALE GENOMIC DNA]</scope>
    <source>
        <strain evidence="23 24">SM1701</strain>
    </source>
</reference>
<accession>A0A2W1NNB0</accession>
<dbReference type="Proteomes" id="UP000249248">
    <property type="component" value="Unassembled WGS sequence"/>
</dbReference>
<comment type="pathway">
    <text evidence="2">Cofactor biosynthesis; tetrahydrofolate biosynthesis; 7,8-dihydrofolate from 2-amino-4-hydroxy-6-hydroxymethyl-7,8-dihydropteridine diphosphate and 4-aminobenzoate: step 2/2.</text>
</comment>
<dbReference type="InterPro" id="IPR018109">
    <property type="entry name" value="Folylpolyglutamate_synth_CS"/>
</dbReference>
<dbReference type="InterPro" id="IPR013221">
    <property type="entry name" value="Mur_ligase_cen"/>
</dbReference>
<comment type="catalytic activity">
    <reaction evidence="17">
        <text>(6S)-5,6,7,8-tetrahydrofolyl-(gamma-L-Glu)(n) + L-glutamate + ATP = (6S)-5,6,7,8-tetrahydrofolyl-(gamma-L-Glu)(n+1) + ADP + phosphate + H(+)</text>
        <dbReference type="Rhea" id="RHEA:10580"/>
        <dbReference type="Rhea" id="RHEA-COMP:14738"/>
        <dbReference type="Rhea" id="RHEA-COMP:14740"/>
        <dbReference type="ChEBI" id="CHEBI:15378"/>
        <dbReference type="ChEBI" id="CHEBI:29985"/>
        <dbReference type="ChEBI" id="CHEBI:30616"/>
        <dbReference type="ChEBI" id="CHEBI:43474"/>
        <dbReference type="ChEBI" id="CHEBI:141005"/>
        <dbReference type="ChEBI" id="CHEBI:456216"/>
        <dbReference type="EC" id="6.3.2.17"/>
    </reaction>
</comment>
<dbReference type="EC" id="6.3.2.17" evidence="6"/>
<comment type="catalytic activity">
    <reaction evidence="20">
        <text>7,8-dihydropteroate + L-glutamate + ATP = 7,8-dihydrofolate + ADP + phosphate + H(+)</text>
        <dbReference type="Rhea" id="RHEA:23584"/>
        <dbReference type="ChEBI" id="CHEBI:15378"/>
        <dbReference type="ChEBI" id="CHEBI:17839"/>
        <dbReference type="ChEBI" id="CHEBI:29985"/>
        <dbReference type="ChEBI" id="CHEBI:30616"/>
        <dbReference type="ChEBI" id="CHEBI:43474"/>
        <dbReference type="ChEBI" id="CHEBI:57451"/>
        <dbReference type="ChEBI" id="CHEBI:456216"/>
        <dbReference type="EC" id="6.3.2.12"/>
    </reaction>
</comment>
<dbReference type="GO" id="GO:0046656">
    <property type="term" value="P:folic acid biosynthetic process"/>
    <property type="evidence" value="ECO:0007669"/>
    <property type="project" value="UniProtKB-KW"/>
</dbReference>
<evidence type="ECO:0000256" key="18">
    <source>
        <dbReference type="ARBA" id="ARBA00047808"/>
    </source>
</evidence>
<comment type="pathway">
    <text evidence="3">Cofactor biosynthesis; tetrahydrofolylpolyglutamate biosynthesis.</text>
</comment>
<gene>
    <name evidence="23" type="ORF">DNU06_10340</name>
</gene>
<dbReference type="PIRSF" id="PIRSF001563">
    <property type="entry name" value="Folylpolyglu_synth"/>
    <property type="match status" value="1"/>
</dbReference>
<evidence type="ECO:0000259" key="22">
    <source>
        <dbReference type="Pfam" id="PF08245"/>
    </source>
</evidence>
<dbReference type="InterPro" id="IPR004101">
    <property type="entry name" value="Mur_ligase_C"/>
</dbReference>
<evidence type="ECO:0000256" key="6">
    <source>
        <dbReference type="ARBA" id="ARBA00013025"/>
    </source>
</evidence>
<protein>
    <recommendedName>
        <fullName evidence="7">Dihydrofolate synthase/folylpolyglutamate synthase</fullName>
        <ecNumber evidence="5">6.3.2.12</ecNumber>
        <ecNumber evidence="6">6.3.2.17</ecNumber>
    </recommendedName>
    <alternativeName>
        <fullName evidence="16">Folylpoly-gamma-glutamate synthetase-dihydrofolate synthetase</fullName>
    </alternativeName>
    <alternativeName>
        <fullName evidence="14">Folylpolyglutamate synthetase</fullName>
    </alternativeName>
    <alternativeName>
        <fullName evidence="15">Tetrahydrofolylpolyglutamate synthase</fullName>
    </alternativeName>
</protein>
<evidence type="ECO:0000256" key="11">
    <source>
        <dbReference type="ARBA" id="ARBA00022840"/>
    </source>
</evidence>
<evidence type="ECO:0000256" key="19">
    <source>
        <dbReference type="ARBA" id="ARBA00049035"/>
    </source>
</evidence>
<keyword evidence="13" id="KW-0289">Folate biosynthesis</keyword>
<dbReference type="InterPro" id="IPR036615">
    <property type="entry name" value="Mur_ligase_C_dom_sf"/>
</dbReference>